<evidence type="ECO:0008006" key="6">
    <source>
        <dbReference type="Google" id="ProtNLM"/>
    </source>
</evidence>
<dbReference type="PROSITE" id="PS50190">
    <property type="entry name" value="SEC7"/>
    <property type="match status" value="1"/>
</dbReference>
<dbReference type="InterPro" id="IPR000904">
    <property type="entry name" value="Sec7_dom"/>
</dbReference>
<gene>
    <name evidence="4" type="ORF">CONCODRAFT_79479</name>
</gene>
<dbReference type="OrthoDB" id="430364at2759"/>
<proteinExistence type="predicted"/>
<dbReference type="Gene3D" id="2.30.29.30">
    <property type="entry name" value="Pleckstrin-homology domain (PH domain)/Phosphotyrosine-binding domain (PTB)"/>
    <property type="match status" value="1"/>
</dbReference>
<dbReference type="InterPro" id="IPR041681">
    <property type="entry name" value="PH_9"/>
</dbReference>
<dbReference type="FunFam" id="1.10.1000.11:FF:000002">
    <property type="entry name" value="Cytohesin 1"/>
    <property type="match status" value="1"/>
</dbReference>
<feature type="domain" description="SEC7" evidence="3">
    <location>
        <begin position="205"/>
        <end position="372"/>
    </location>
</feature>
<sequence length="743" mass="85187">MEAPSHAYRTHSHDNYATRPSKPQQTLLAKLFRNPRARAQDSKSIYMPHLNQYTPNNTLNESSIISDTSIFCQSEPAGSPPSLSPSSLNSKPSSVKSNYSTKYHNSPVTPNKEANFRHTLYQSNSSPDTVDIWHGLERLTLDLPKISLHPDPNYKAAYEDFSDQASMFSDTDSCTASVVRNSIDTLTYSECEQAYHEANAEYCRSDATPSIISSEMDMDQSMMSDPDSYLSHLETTMDPSLVGTVLSKKDDFHSKLLESYMNRMDFADLGIDMALRKLLSNLTLPKEAQQIDRILTQFSKRYHEQNPKLFYSADLVYALSFSLILLHTDAHNKNVKHKMTREQFISQIRSLDNGDTIAPEVLYILYDNVTNLEFFQDNLPNRPTTSGSSSKNAKWMKWSETGYDSSSTKASFNTVQQMDSAIKLSSLIGTVSSRKSPYVYRDIQTTIEPLNPELLKSPFKVKVKGANSSYQSAVQEKIAFDYSIQYIDEYSNISELQCLQEGLLLRKSDITINGKKSHLRNWREFWVVLAGSQLILFKDVSVMRMRKQLRGINSFPAPKPYSITSVVNAVCVIDQEYTKYSHTFRFVTSDGRQYLFRCQNQAETTEWMGKINYIAAFKTNQLVPRSVSQNNFSTWRTIRPTKPKSISETEPEAERRELLINKVTQLKEKIKAIQNKIDKDLTLHKQMAVMFTFNRSTRDRAMMSADQVKARLKRVQLEYQKYLCYEEILQYELDQLENCSDME</sequence>
<feature type="domain" description="PH" evidence="2">
    <location>
        <begin position="497"/>
        <end position="616"/>
    </location>
</feature>
<dbReference type="PROSITE" id="PS50003">
    <property type="entry name" value="PH_DOMAIN"/>
    <property type="match status" value="1"/>
</dbReference>
<dbReference type="GO" id="GO:0032012">
    <property type="term" value="P:regulation of ARF protein signal transduction"/>
    <property type="evidence" value="ECO:0007669"/>
    <property type="project" value="InterPro"/>
</dbReference>
<dbReference type="SMART" id="SM00222">
    <property type="entry name" value="Sec7"/>
    <property type="match status" value="1"/>
</dbReference>
<dbReference type="Pfam" id="PF15410">
    <property type="entry name" value="PH_9"/>
    <property type="match status" value="1"/>
</dbReference>
<dbReference type="Proteomes" id="UP000070444">
    <property type="component" value="Unassembled WGS sequence"/>
</dbReference>
<dbReference type="GO" id="GO:0005085">
    <property type="term" value="F:guanyl-nucleotide exchange factor activity"/>
    <property type="evidence" value="ECO:0007669"/>
    <property type="project" value="InterPro"/>
</dbReference>
<name>A0A137P2I2_CONC2</name>
<evidence type="ECO:0000313" key="4">
    <source>
        <dbReference type="EMBL" id="KXN69114.1"/>
    </source>
</evidence>
<dbReference type="EMBL" id="KQ964547">
    <property type="protein sequence ID" value="KXN69114.1"/>
    <property type="molecule type" value="Genomic_DNA"/>
</dbReference>
<reference evidence="4 5" key="1">
    <citation type="journal article" date="2015" name="Genome Biol. Evol.">
        <title>Phylogenomic analyses indicate that early fungi evolved digesting cell walls of algal ancestors of land plants.</title>
        <authorList>
            <person name="Chang Y."/>
            <person name="Wang S."/>
            <person name="Sekimoto S."/>
            <person name="Aerts A.L."/>
            <person name="Choi C."/>
            <person name="Clum A."/>
            <person name="LaButti K.M."/>
            <person name="Lindquist E.A."/>
            <person name="Yee Ngan C."/>
            <person name="Ohm R.A."/>
            <person name="Salamov A.A."/>
            <person name="Grigoriev I.V."/>
            <person name="Spatafora J.W."/>
            <person name="Berbee M.L."/>
        </authorList>
    </citation>
    <scope>NUCLEOTIDE SEQUENCE [LARGE SCALE GENOMIC DNA]</scope>
    <source>
        <strain evidence="4 5">NRRL 28638</strain>
    </source>
</reference>
<dbReference type="Gene3D" id="1.10.1000.11">
    <property type="entry name" value="Arf Nucleotide-binding Site Opener,domain 2"/>
    <property type="match status" value="1"/>
</dbReference>
<dbReference type="PANTHER" id="PTHR10663">
    <property type="entry name" value="GUANYL-NUCLEOTIDE EXCHANGE FACTOR"/>
    <property type="match status" value="1"/>
</dbReference>
<evidence type="ECO:0000313" key="5">
    <source>
        <dbReference type="Proteomes" id="UP000070444"/>
    </source>
</evidence>
<dbReference type="AlphaFoldDB" id="A0A137P2I2"/>
<feature type="region of interest" description="Disordered" evidence="1">
    <location>
        <begin position="74"/>
        <end position="111"/>
    </location>
</feature>
<dbReference type="InterPro" id="IPR023394">
    <property type="entry name" value="Sec7_C_sf"/>
</dbReference>
<dbReference type="SUPFAM" id="SSF50729">
    <property type="entry name" value="PH domain-like"/>
    <property type="match status" value="1"/>
</dbReference>
<protein>
    <recommendedName>
        <fullName evidence="6">Sec7-domain-containing protein</fullName>
    </recommendedName>
</protein>
<dbReference type="InterPro" id="IPR011993">
    <property type="entry name" value="PH-like_dom_sf"/>
</dbReference>
<dbReference type="STRING" id="796925.A0A137P2I2"/>
<dbReference type="SMART" id="SM00233">
    <property type="entry name" value="PH"/>
    <property type="match status" value="1"/>
</dbReference>
<dbReference type="InterPro" id="IPR035999">
    <property type="entry name" value="Sec7_dom_sf"/>
</dbReference>
<dbReference type="CDD" id="cd00171">
    <property type="entry name" value="Sec7"/>
    <property type="match status" value="1"/>
</dbReference>
<keyword evidence="5" id="KW-1185">Reference proteome</keyword>
<feature type="compositionally biased region" description="Low complexity" evidence="1">
    <location>
        <begin position="84"/>
        <end position="98"/>
    </location>
</feature>
<evidence type="ECO:0000256" key="1">
    <source>
        <dbReference type="SAM" id="MobiDB-lite"/>
    </source>
</evidence>
<feature type="region of interest" description="Disordered" evidence="1">
    <location>
        <begin position="1"/>
        <end position="23"/>
    </location>
</feature>
<dbReference type="Pfam" id="PF01369">
    <property type="entry name" value="Sec7"/>
    <property type="match status" value="1"/>
</dbReference>
<feature type="compositionally biased region" description="Polar residues" evidence="1">
    <location>
        <begin position="99"/>
        <end position="109"/>
    </location>
</feature>
<accession>A0A137P2I2</accession>
<dbReference type="PANTHER" id="PTHR10663:SF405">
    <property type="entry name" value="ARF GUANINE NUCLEOTIDE EXCHANGE FACTOR SYT1"/>
    <property type="match status" value="1"/>
</dbReference>
<dbReference type="InterPro" id="IPR001849">
    <property type="entry name" value="PH_domain"/>
</dbReference>
<organism evidence="4 5">
    <name type="scientific">Conidiobolus coronatus (strain ATCC 28846 / CBS 209.66 / NRRL 28638)</name>
    <name type="common">Delacroixia coronata</name>
    <dbReference type="NCBI Taxonomy" id="796925"/>
    <lineage>
        <taxon>Eukaryota</taxon>
        <taxon>Fungi</taxon>
        <taxon>Fungi incertae sedis</taxon>
        <taxon>Zoopagomycota</taxon>
        <taxon>Entomophthoromycotina</taxon>
        <taxon>Entomophthoromycetes</taxon>
        <taxon>Entomophthorales</taxon>
        <taxon>Ancylistaceae</taxon>
        <taxon>Conidiobolus</taxon>
    </lineage>
</organism>
<evidence type="ECO:0000259" key="3">
    <source>
        <dbReference type="PROSITE" id="PS50190"/>
    </source>
</evidence>
<evidence type="ECO:0000259" key="2">
    <source>
        <dbReference type="PROSITE" id="PS50003"/>
    </source>
</evidence>
<dbReference type="SUPFAM" id="SSF48425">
    <property type="entry name" value="Sec7 domain"/>
    <property type="match status" value="1"/>
</dbReference>